<evidence type="ECO:0000313" key="2">
    <source>
        <dbReference type="EMBL" id="RVU94898.1"/>
    </source>
</evidence>
<keyword evidence="1" id="KW-1133">Transmembrane helix</keyword>
<proteinExistence type="predicted"/>
<feature type="transmembrane region" description="Helical" evidence="1">
    <location>
        <begin position="155"/>
        <end position="181"/>
    </location>
</feature>
<evidence type="ECO:0000256" key="1">
    <source>
        <dbReference type="SAM" id="Phobius"/>
    </source>
</evidence>
<protein>
    <submittedName>
        <fullName evidence="2">ABC transporter permease</fullName>
    </submittedName>
</protein>
<dbReference type="Proteomes" id="UP000288388">
    <property type="component" value="Unassembled WGS sequence"/>
</dbReference>
<organism evidence="2 3">
    <name type="scientific">Enterococcus avium</name>
    <name type="common">Streptococcus avium</name>
    <dbReference type="NCBI Taxonomy" id="33945"/>
    <lineage>
        <taxon>Bacteria</taxon>
        <taxon>Bacillati</taxon>
        <taxon>Bacillota</taxon>
        <taxon>Bacilli</taxon>
        <taxon>Lactobacillales</taxon>
        <taxon>Enterococcaceae</taxon>
        <taxon>Enterococcus</taxon>
    </lineage>
</organism>
<dbReference type="RefSeq" id="WP_127978825.1">
    <property type="nucleotide sequence ID" value="NZ_JBBJUN010000001.1"/>
</dbReference>
<feature type="transmembrane region" description="Helical" evidence="1">
    <location>
        <begin position="276"/>
        <end position="295"/>
    </location>
</feature>
<dbReference type="EMBL" id="RYZS01000001">
    <property type="protein sequence ID" value="RVU94898.1"/>
    <property type="molecule type" value="Genomic_DNA"/>
</dbReference>
<feature type="transmembrane region" description="Helical" evidence="1">
    <location>
        <begin position="12"/>
        <end position="30"/>
    </location>
</feature>
<feature type="transmembrane region" description="Helical" evidence="1">
    <location>
        <begin position="316"/>
        <end position="335"/>
    </location>
</feature>
<feature type="transmembrane region" description="Helical" evidence="1">
    <location>
        <begin position="111"/>
        <end position="130"/>
    </location>
</feature>
<feature type="transmembrane region" description="Helical" evidence="1">
    <location>
        <begin position="221"/>
        <end position="238"/>
    </location>
</feature>
<keyword evidence="1" id="KW-0812">Transmembrane</keyword>
<evidence type="ECO:0000313" key="3">
    <source>
        <dbReference type="Proteomes" id="UP000288388"/>
    </source>
</evidence>
<keyword evidence="1" id="KW-0472">Membrane</keyword>
<gene>
    <name evidence="2" type="ORF">EK398_08555</name>
</gene>
<reference evidence="2 3" key="1">
    <citation type="submission" date="2018-12" db="EMBL/GenBank/DDBJ databases">
        <title>A novel vanA-carrying plasmid in a clinical isolate of Enterococcus avium.</title>
        <authorList>
            <person name="Bernasconi O.J."/>
            <person name="Luzzaro F."/>
            <person name="Endimiani A."/>
        </authorList>
    </citation>
    <scope>NUCLEOTIDE SEQUENCE [LARGE SCALE GENOMIC DNA]</scope>
    <source>
        <strain evidence="2 3">LC0559/18</strain>
    </source>
</reference>
<sequence>MIRAIMFERYKKVLIATCILVIGVGVFNVLTENNQWKMIYHEPHAKENFEKNRDGITYWDEKTEKNVHYTSYHQFQKAQLEFYHSDSGGFETLEASNYSEKTFYYSNFSTYFNGALLLLVPLLGFLLFFIDQKTAFNHYLFSLGCTRKILFQSKILYVALPFLLATLISQFVYALLIHALIPAPYMNATLGQLVTSIISHSSLLFFLFCAGAFIGSMVGNVFFGPLTLLVFLFLRSWLPNAIYSLSDILTLVKGSSHSSLPRTLFVDSIGKNGGNMLVNCILVVVGLLLIFWAYQKFQSLSLENDNAYLLHKESRWPIWGMMTLFTSFVLIFNFFNPWMIFLTNRMSRIDTSISQPILSTVLVTLIVAGICGLILFFGEVTKHLAKTLNKFNHQMR</sequence>
<feature type="transmembrane region" description="Helical" evidence="1">
    <location>
        <begin position="355"/>
        <end position="377"/>
    </location>
</feature>
<name>A0A437UMQ8_ENTAV</name>
<comment type="caution">
    <text evidence="2">The sequence shown here is derived from an EMBL/GenBank/DDBJ whole genome shotgun (WGS) entry which is preliminary data.</text>
</comment>
<accession>A0A437UMQ8</accession>
<dbReference type="AlphaFoldDB" id="A0A437UMQ8"/>